<evidence type="ECO:0000259" key="2">
    <source>
        <dbReference type="Pfam" id="PF07338"/>
    </source>
</evidence>
<evidence type="ECO:0000313" key="3">
    <source>
        <dbReference type="EMBL" id="MEY8769309.1"/>
    </source>
</evidence>
<sequence length="105" mass="11183">MKALVQDVLSIFSAKSIEPVLVRSGLSQREKASIAPFGVTEVSWATSLEDLHDALVQKALAAGAVGYHITHVESHKPGQETQSVLAATATLYNISDRQIVDNAAL</sequence>
<dbReference type="Pfam" id="PF07338">
    <property type="entry name" value="YdgH_BhsA-like"/>
    <property type="match status" value="1"/>
</dbReference>
<dbReference type="RefSeq" id="WP_253454144.1">
    <property type="nucleotide sequence ID" value="NZ_JBGFFX010000001.1"/>
</dbReference>
<reference evidence="3 4" key="1">
    <citation type="submission" date="2024-07" db="EMBL/GenBank/DDBJ databases">
        <authorList>
            <person name="Hebao G."/>
        </authorList>
    </citation>
    <scope>NUCLEOTIDE SEQUENCE [LARGE SCALE GENOMIC DNA]</scope>
    <source>
        <strain evidence="3 4">ACCC 02193</strain>
    </source>
</reference>
<dbReference type="EMBL" id="JBGFFX010000001">
    <property type="protein sequence ID" value="MEY8769309.1"/>
    <property type="molecule type" value="Genomic_DNA"/>
</dbReference>
<accession>A0ABV4E374</accession>
<dbReference type="InterPro" id="IPR036275">
    <property type="entry name" value="YdgH-like_sf"/>
</dbReference>
<keyword evidence="4" id="KW-1185">Reference proteome</keyword>
<organism evidence="3 4">
    <name type="scientific">Erwinia aeris</name>
    <dbReference type="NCBI Taxonomy" id="3239803"/>
    <lineage>
        <taxon>Bacteria</taxon>
        <taxon>Pseudomonadati</taxon>
        <taxon>Pseudomonadota</taxon>
        <taxon>Gammaproteobacteria</taxon>
        <taxon>Enterobacterales</taxon>
        <taxon>Erwiniaceae</taxon>
        <taxon>Erwinia</taxon>
    </lineage>
</organism>
<proteinExistence type="predicted"/>
<evidence type="ECO:0000256" key="1">
    <source>
        <dbReference type="ARBA" id="ARBA00022729"/>
    </source>
</evidence>
<dbReference type="InterPro" id="IPR025543">
    <property type="entry name" value="Dodecin-like"/>
</dbReference>
<gene>
    <name evidence="3" type="ORF">AB6T85_02480</name>
</gene>
<comment type="caution">
    <text evidence="3">The sequence shown here is derived from an EMBL/GenBank/DDBJ whole genome shotgun (WGS) entry which is preliminary data.</text>
</comment>
<dbReference type="InterPro" id="IPR010854">
    <property type="entry name" value="YdgH/BhsA/McbA-like_dom"/>
</dbReference>
<dbReference type="Proteomes" id="UP001565243">
    <property type="component" value="Unassembled WGS sequence"/>
</dbReference>
<dbReference type="SUPFAM" id="SSF159871">
    <property type="entry name" value="YdgH-like"/>
    <property type="match status" value="1"/>
</dbReference>
<dbReference type="Gene3D" id="3.30.1660.10">
    <property type="entry name" value="Flavin-binding protein dodecin"/>
    <property type="match status" value="1"/>
</dbReference>
<protein>
    <submittedName>
        <fullName evidence="3">DUF1471 domain-containing protein</fullName>
    </submittedName>
</protein>
<name>A0ABV4E374_9GAMM</name>
<keyword evidence="1" id="KW-0732">Signal</keyword>
<evidence type="ECO:0000313" key="4">
    <source>
        <dbReference type="Proteomes" id="UP001565243"/>
    </source>
</evidence>
<feature type="domain" description="YdgH/BhsA/McbA-like" evidence="2">
    <location>
        <begin position="36"/>
        <end position="93"/>
    </location>
</feature>